<proteinExistence type="inferred from homology"/>
<comment type="catalytic activity">
    <reaction evidence="1 10">
        <text>N-(5-phospho-beta-D-ribosyl)anthranilate = 1-(2-carboxyphenylamino)-1-deoxy-D-ribulose 5-phosphate</text>
        <dbReference type="Rhea" id="RHEA:21540"/>
        <dbReference type="ChEBI" id="CHEBI:18277"/>
        <dbReference type="ChEBI" id="CHEBI:58613"/>
        <dbReference type="EC" id="5.3.1.24"/>
    </reaction>
</comment>
<dbReference type="RefSeq" id="WP_012637821.1">
    <property type="nucleotide sequence ID" value="NC_011901.1"/>
</dbReference>
<dbReference type="NCBIfam" id="NF002299">
    <property type="entry name" value="PRK01222.1-6"/>
    <property type="match status" value="1"/>
</dbReference>
<dbReference type="FunFam" id="3.20.20.70:FF:000075">
    <property type="entry name" value="Tryptophan biosynthesis protein TRP1"/>
    <property type="match status" value="1"/>
</dbReference>
<reference evidence="12 13" key="1">
    <citation type="journal article" date="2011" name="Stand. Genomic Sci.">
        <title>Complete genome sequence of 'Thioalkalivibrio sulfidophilus' HL-EbGr7.</title>
        <authorList>
            <person name="Muyzer G."/>
            <person name="Sorokin D.Y."/>
            <person name="Mavromatis K."/>
            <person name="Lapidus A."/>
            <person name="Clum A."/>
            <person name="Ivanova N."/>
            <person name="Pati A."/>
            <person name="d'Haeseleer P."/>
            <person name="Woyke T."/>
            <person name="Kyrpides N.C."/>
        </authorList>
    </citation>
    <scope>NUCLEOTIDE SEQUENCE [LARGE SCALE GENOMIC DNA]</scope>
    <source>
        <strain evidence="12 13">HL-EbGR7</strain>
    </source>
</reference>
<evidence type="ECO:0000256" key="4">
    <source>
        <dbReference type="ARBA" id="ARBA00012572"/>
    </source>
</evidence>
<dbReference type="SUPFAM" id="SSF51366">
    <property type="entry name" value="Ribulose-phoshate binding barrel"/>
    <property type="match status" value="1"/>
</dbReference>
<dbReference type="UniPathway" id="UPA00035">
    <property type="reaction ID" value="UER00042"/>
</dbReference>
<name>B8GQE3_THISH</name>
<dbReference type="PANTHER" id="PTHR42894:SF1">
    <property type="entry name" value="N-(5'-PHOSPHORIBOSYL)ANTHRANILATE ISOMERASE"/>
    <property type="match status" value="1"/>
</dbReference>
<evidence type="ECO:0000259" key="11">
    <source>
        <dbReference type="Pfam" id="PF00697"/>
    </source>
</evidence>
<evidence type="ECO:0000256" key="3">
    <source>
        <dbReference type="ARBA" id="ARBA00007571"/>
    </source>
</evidence>
<accession>B8GQE3</accession>
<dbReference type="InterPro" id="IPR044643">
    <property type="entry name" value="TrpF_fam"/>
</dbReference>
<keyword evidence="6 10" id="KW-0028">Amino-acid biosynthesis</keyword>
<dbReference type="CDD" id="cd00405">
    <property type="entry name" value="PRAI"/>
    <property type="match status" value="1"/>
</dbReference>
<comment type="similarity">
    <text evidence="3 10">Belongs to the TrpF family.</text>
</comment>
<dbReference type="EMBL" id="CP001339">
    <property type="protein sequence ID" value="ACL72338.1"/>
    <property type="molecule type" value="Genomic_DNA"/>
</dbReference>
<dbReference type="eggNOG" id="COG0135">
    <property type="taxonomic scope" value="Bacteria"/>
</dbReference>
<evidence type="ECO:0000256" key="10">
    <source>
        <dbReference type="HAMAP-Rule" id="MF_00135"/>
    </source>
</evidence>
<dbReference type="InterPro" id="IPR011060">
    <property type="entry name" value="RibuloseP-bd_barrel"/>
</dbReference>
<evidence type="ECO:0000256" key="2">
    <source>
        <dbReference type="ARBA" id="ARBA00004664"/>
    </source>
</evidence>
<dbReference type="PANTHER" id="PTHR42894">
    <property type="entry name" value="N-(5'-PHOSPHORIBOSYL)ANTHRANILATE ISOMERASE"/>
    <property type="match status" value="1"/>
</dbReference>
<sequence>MATPRTRVKICGITRMEDALAACEAGADALGFVFYARSPRAVTPEAARQMALALPPFVSRVGLFVDAAPETVAAVLDVVPLDLLQFHGDECPADCASFGRPYLKAVPMAAGLNPVAYMDTYPHAAGFLLDSHGNGKTGGTGQTFDWDRIPRDLRHCLVLAGGLNPDNVAEAVRRVRPWAVDVSSGVEARPGIKDPARMQAFVNEVKRVDCNG</sequence>
<evidence type="ECO:0000256" key="1">
    <source>
        <dbReference type="ARBA" id="ARBA00001164"/>
    </source>
</evidence>
<evidence type="ECO:0000256" key="5">
    <source>
        <dbReference type="ARBA" id="ARBA00022272"/>
    </source>
</evidence>
<dbReference type="Pfam" id="PF00697">
    <property type="entry name" value="PRAI"/>
    <property type="match status" value="1"/>
</dbReference>
<dbReference type="InterPro" id="IPR013785">
    <property type="entry name" value="Aldolase_TIM"/>
</dbReference>
<keyword evidence="9 10" id="KW-0413">Isomerase</keyword>
<keyword evidence="13" id="KW-1185">Reference proteome</keyword>
<dbReference type="Gene3D" id="3.20.20.70">
    <property type="entry name" value="Aldolase class I"/>
    <property type="match status" value="1"/>
</dbReference>
<dbReference type="HOGENOM" id="CLU_076364_2_0_6"/>
<protein>
    <recommendedName>
        <fullName evidence="5 10">N-(5'-phosphoribosyl)anthranilate isomerase</fullName>
        <shortName evidence="10">PRAI</shortName>
        <ecNumber evidence="4 10">5.3.1.24</ecNumber>
    </recommendedName>
</protein>
<dbReference type="Proteomes" id="UP000002383">
    <property type="component" value="Chromosome"/>
</dbReference>
<dbReference type="NCBIfam" id="NF002298">
    <property type="entry name" value="PRK01222.1-4"/>
    <property type="match status" value="1"/>
</dbReference>
<dbReference type="HAMAP" id="MF_00135">
    <property type="entry name" value="PRAI"/>
    <property type="match status" value="1"/>
</dbReference>
<evidence type="ECO:0000256" key="7">
    <source>
        <dbReference type="ARBA" id="ARBA00022822"/>
    </source>
</evidence>
<keyword evidence="8 10" id="KW-0057">Aromatic amino acid biosynthesis</keyword>
<dbReference type="GO" id="GO:0000162">
    <property type="term" value="P:L-tryptophan biosynthetic process"/>
    <property type="evidence" value="ECO:0007669"/>
    <property type="project" value="UniProtKB-UniRule"/>
</dbReference>
<feature type="domain" description="N-(5'phosphoribosyl) anthranilate isomerase (PRAI)" evidence="11">
    <location>
        <begin position="8"/>
        <end position="203"/>
    </location>
</feature>
<dbReference type="AlphaFoldDB" id="B8GQE3"/>
<evidence type="ECO:0000256" key="6">
    <source>
        <dbReference type="ARBA" id="ARBA00022605"/>
    </source>
</evidence>
<dbReference type="GO" id="GO:0004640">
    <property type="term" value="F:phosphoribosylanthranilate isomerase activity"/>
    <property type="evidence" value="ECO:0007669"/>
    <property type="project" value="UniProtKB-UniRule"/>
</dbReference>
<evidence type="ECO:0000313" key="12">
    <source>
        <dbReference type="EMBL" id="ACL72338.1"/>
    </source>
</evidence>
<dbReference type="InterPro" id="IPR001240">
    <property type="entry name" value="PRAI_dom"/>
</dbReference>
<evidence type="ECO:0000256" key="8">
    <source>
        <dbReference type="ARBA" id="ARBA00023141"/>
    </source>
</evidence>
<dbReference type="KEGG" id="tgr:Tgr7_1252"/>
<keyword evidence="7 10" id="KW-0822">Tryptophan biosynthesis</keyword>
<dbReference type="EC" id="5.3.1.24" evidence="4 10"/>
<comment type="pathway">
    <text evidence="2 10">Amino-acid biosynthesis; L-tryptophan biosynthesis; L-tryptophan from chorismate: step 3/5.</text>
</comment>
<dbReference type="OrthoDB" id="9796196at2"/>
<evidence type="ECO:0000313" key="13">
    <source>
        <dbReference type="Proteomes" id="UP000002383"/>
    </source>
</evidence>
<evidence type="ECO:0000256" key="9">
    <source>
        <dbReference type="ARBA" id="ARBA00023235"/>
    </source>
</evidence>
<dbReference type="STRING" id="396588.Tgr7_1252"/>
<gene>
    <name evidence="10" type="primary">trpF</name>
    <name evidence="12" type="ordered locus">Tgr7_1252</name>
</gene>
<organism evidence="12 13">
    <name type="scientific">Thioalkalivibrio sulfidiphilus (strain HL-EbGR7)</name>
    <dbReference type="NCBI Taxonomy" id="396588"/>
    <lineage>
        <taxon>Bacteria</taxon>
        <taxon>Pseudomonadati</taxon>
        <taxon>Pseudomonadota</taxon>
        <taxon>Gammaproteobacteria</taxon>
        <taxon>Chromatiales</taxon>
        <taxon>Ectothiorhodospiraceae</taxon>
        <taxon>Thioalkalivibrio</taxon>
    </lineage>
</organism>